<organism evidence="1 2">
    <name type="scientific">Araneus ventricosus</name>
    <name type="common">Orbweaver spider</name>
    <name type="synonym">Epeira ventricosa</name>
    <dbReference type="NCBI Taxonomy" id="182803"/>
    <lineage>
        <taxon>Eukaryota</taxon>
        <taxon>Metazoa</taxon>
        <taxon>Ecdysozoa</taxon>
        <taxon>Arthropoda</taxon>
        <taxon>Chelicerata</taxon>
        <taxon>Arachnida</taxon>
        <taxon>Araneae</taxon>
        <taxon>Araneomorphae</taxon>
        <taxon>Entelegynae</taxon>
        <taxon>Araneoidea</taxon>
        <taxon>Araneidae</taxon>
        <taxon>Araneus</taxon>
    </lineage>
</organism>
<sequence length="139" mass="15911">MKRRSVTDEPLCTCTRNVFRGAVHFFIRHFKLCTRRYVRVVPSRELCEYSSWDYILQNVGHSSPMANIKVVRSPFIKTLLKKPLSNSLNCCSGVETGDKGSIDAPGAIFRVRHRIITLLSLCTFQSHMMTAEEKIVTYP</sequence>
<gene>
    <name evidence="1" type="ORF">AVEN_164738_1</name>
</gene>
<evidence type="ECO:0000313" key="1">
    <source>
        <dbReference type="EMBL" id="GBM65636.1"/>
    </source>
</evidence>
<comment type="caution">
    <text evidence="1">The sequence shown here is derived from an EMBL/GenBank/DDBJ whole genome shotgun (WGS) entry which is preliminary data.</text>
</comment>
<protein>
    <submittedName>
        <fullName evidence="1">Uncharacterized protein</fullName>
    </submittedName>
</protein>
<dbReference type="AlphaFoldDB" id="A0A4Y2HJU6"/>
<keyword evidence="2" id="KW-1185">Reference proteome</keyword>
<reference evidence="1 2" key="1">
    <citation type="journal article" date="2019" name="Sci. Rep.">
        <title>Orb-weaving spider Araneus ventricosus genome elucidates the spidroin gene catalogue.</title>
        <authorList>
            <person name="Kono N."/>
            <person name="Nakamura H."/>
            <person name="Ohtoshi R."/>
            <person name="Moran D.A.P."/>
            <person name="Shinohara A."/>
            <person name="Yoshida Y."/>
            <person name="Fujiwara M."/>
            <person name="Mori M."/>
            <person name="Tomita M."/>
            <person name="Arakawa K."/>
        </authorList>
    </citation>
    <scope>NUCLEOTIDE SEQUENCE [LARGE SCALE GENOMIC DNA]</scope>
</reference>
<name>A0A4Y2HJU6_ARAVE</name>
<evidence type="ECO:0000313" key="2">
    <source>
        <dbReference type="Proteomes" id="UP000499080"/>
    </source>
</evidence>
<accession>A0A4Y2HJU6</accession>
<dbReference type="EMBL" id="BGPR01001986">
    <property type="protein sequence ID" value="GBM65636.1"/>
    <property type="molecule type" value="Genomic_DNA"/>
</dbReference>
<proteinExistence type="predicted"/>
<dbReference type="Proteomes" id="UP000499080">
    <property type="component" value="Unassembled WGS sequence"/>
</dbReference>